<feature type="region of interest" description="Disordered" evidence="1">
    <location>
        <begin position="33"/>
        <end position="57"/>
    </location>
</feature>
<sequence length="386" mass="44604">MAVTLSYPVLSAICLLSLIPIALHRWVSSRKAAGDSTEEATGKRLNEKTRRLPDPEPLNNLDLKTAQIRNHIYANKTLRHPYFQTMAHQPMNINHWIEIDKDIGWYIDEKTRVIKEQGKTVVDSLPENDDACAELLEILVDYLPKRYPTLFEHIGVNGIWNKITGERFHDLTGKSGVDALVVISRLVQDDFLMGREREDGHVYFVGGLVAFPGFYLLSNYIDKPLEEIHRHIPYFNEKILKSVERTLKRFGPHEPFERTSWGVVDDRNLFYKMIAEQALPNGLRPEDLWLRMDHQTFRKLPRSGGIAFGVHVVLKRLEDLAESPVVPALLAKIHLEADKELMHHKFDGIYRDRMMPYLQELTKRQLEQGLITCVGIRFQTLFSFDA</sequence>
<dbReference type="InParanoid" id="W4JSZ7"/>
<feature type="transmembrane region" description="Helical" evidence="2">
    <location>
        <begin position="6"/>
        <end position="23"/>
    </location>
</feature>
<keyword evidence="4" id="KW-1185">Reference proteome</keyword>
<dbReference type="Proteomes" id="UP000030671">
    <property type="component" value="Unassembled WGS sequence"/>
</dbReference>
<dbReference type="InterPro" id="IPR021848">
    <property type="entry name" value="HODM_asu-like"/>
</dbReference>
<evidence type="ECO:0000313" key="3">
    <source>
        <dbReference type="EMBL" id="ETW76687.1"/>
    </source>
</evidence>
<dbReference type="GeneID" id="20677936"/>
<dbReference type="AlphaFoldDB" id="W4JSZ7"/>
<keyword evidence="2" id="KW-0472">Membrane</keyword>
<dbReference type="OrthoDB" id="5043642at2759"/>
<dbReference type="EMBL" id="KI925464">
    <property type="protein sequence ID" value="ETW76687.1"/>
    <property type="molecule type" value="Genomic_DNA"/>
</dbReference>
<evidence type="ECO:0000313" key="4">
    <source>
        <dbReference type="Proteomes" id="UP000030671"/>
    </source>
</evidence>
<reference evidence="3 4" key="1">
    <citation type="journal article" date="2012" name="New Phytol.">
        <title>Insight into trade-off between wood decay and parasitism from the genome of a fungal forest pathogen.</title>
        <authorList>
            <person name="Olson A."/>
            <person name="Aerts A."/>
            <person name="Asiegbu F."/>
            <person name="Belbahri L."/>
            <person name="Bouzid O."/>
            <person name="Broberg A."/>
            <person name="Canback B."/>
            <person name="Coutinho P.M."/>
            <person name="Cullen D."/>
            <person name="Dalman K."/>
            <person name="Deflorio G."/>
            <person name="van Diepen L.T."/>
            <person name="Dunand C."/>
            <person name="Duplessis S."/>
            <person name="Durling M."/>
            <person name="Gonthier P."/>
            <person name="Grimwood J."/>
            <person name="Fossdal C.G."/>
            <person name="Hansson D."/>
            <person name="Henrissat B."/>
            <person name="Hietala A."/>
            <person name="Himmelstrand K."/>
            <person name="Hoffmeister D."/>
            <person name="Hogberg N."/>
            <person name="James T.Y."/>
            <person name="Karlsson M."/>
            <person name="Kohler A."/>
            <person name="Kues U."/>
            <person name="Lee Y.H."/>
            <person name="Lin Y.C."/>
            <person name="Lind M."/>
            <person name="Lindquist E."/>
            <person name="Lombard V."/>
            <person name="Lucas S."/>
            <person name="Lunden K."/>
            <person name="Morin E."/>
            <person name="Murat C."/>
            <person name="Park J."/>
            <person name="Raffaello T."/>
            <person name="Rouze P."/>
            <person name="Salamov A."/>
            <person name="Schmutz J."/>
            <person name="Solheim H."/>
            <person name="Stahlberg J."/>
            <person name="Velez H."/>
            <person name="de Vries R.P."/>
            <person name="Wiebenga A."/>
            <person name="Woodward S."/>
            <person name="Yakovlev I."/>
            <person name="Garbelotto M."/>
            <person name="Martin F."/>
            <person name="Grigoriev I.V."/>
            <person name="Stenlid J."/>
        </authorList>
    </citation>
    <scope>NUCLEOTIDE SEQUENCE [LARGE SCALE GENOMIC DNA]</scope>
    <source>
        <strain evidence="3 4">TC 32-1</strain>
    </source>
</reference>
<organism evidence="3 4">
    <name type="scientific">Heterobasidion irregulare (strain TC 32-1)</name>
    <dbReference type="NCBI Taxonomy" id="747525"/>
    <lineage>
        <taxon>Eukaryota</taxon>
        <taxon>Fungi</taxon>
        <taxon>Dikarya</taxon>
        <taxon>Basidiomycota</taxon>
        <taxon>Agaricomycotina</taxon>
        <taxon>Agaricomycetes</taxon>
        <taxon>Russulales</taxon>
        <taxon>Bondarzewiaceae</taxon>
        <taxon>Heterobasidion</taxon>
        <taxon>Heterobasidion annosum species complex</taxon>
    </lineage>
</organism>
<protein>
    <submittedName>
        <fullName evidence="3">Uncharacterized protein</fullName>
    </submittedName>
</protein>
<keyword evidence="2" id="KW-1133">Transmembrane helix</keyword>
<proteinExistence type="predicted"/>
<name>W4JSZ7_HETIT</name>
<keyword evidence="2" id="KW-0812">Transmembrane</keyword>
<dbReference type="Pfam" id="PF11927">
    <property type="entry name" value="HODM_asu-like"/>
    <property type="match status" value="1"/>
</dbReference>
<evidence type="ECO:0000256" key="2">
    <source>
        <dbReference type="SAM" id="Phobius"/>
    </source>
</evidence>
<feature type="compositionally biased region" description="Basic and acidic residues" evidence="1">
    <location>
        <begin position="40"/>
        <end position="54"/>
    </location>
</feature>
<dbReference type="STRING" id="747525.W4JSZ7"/>
<dbReference type="KEGG" id="hir:HETIRDRAFT_480850"/>
<dbReference type="RefSeq" id="XP_009551567.1">
    <property type="nucleotide sequence ID" value="XM_009553272.1"/>
</dbReference>
<gene>
    <name evidence="3" type="ORF">HETIRDRAFT_480850</name>
</gene>
<dbReference type="HOGENOM" id="CLU_025462_0_1_1"/>
<dbReference type="eggNOG" id="ENOG502QW40">
    <property type="taxonomic scope" value="Eukaryota"/>
</dbReference>
<evidence type="ECO:0000256" key="1">
    <source>
        <dbReference type="SAM" id="MobiDB-lite"/>
    </source>
</evidence>
<accession>W4JSZ7</accession>